<feature type="transmembrane region" description="Helical" evidence="5">
    <location>
        <begin position="20"/>
        <end position="38"/>
    </location>
</feature>
<dbReference type="GO" id="GO:0098803">
    <property type="term" value="C:respiratory chain complex"/>
    <property type="evidence" value="ECO:0007669"/>
    <property type="project" value="EnsemblFungi"/>
</dbReference>
<evidence type="ECO:0000256" key="1">
    <source>
        <dbReference type="ARBA" id="ARBA00004173"/>
    </source>
</evidence>
<dbReference type="Pfam" id="PF04588">
    <property type="entry name" value="HIG_1_N"/>
    <property type="match status" value="1"/>
</dbReference>
<reference evidence="8" key="1">
    <citation type="submission" date="2016-05" db="EMBL/GenBank/DDBJ databases">
        <title>Comparative genomics of biotechnologically important yeasts.</title>
        <authorList>
            <consortium name="DOE Joint Genome Institute"/>
            <person name="Riley R."/>
            <person name="Haridas S."/>
            <person name="Wolfe K.H."/>
            <person name="Lopes M.R."/>
            <person name="Hittinger C.T."/>
            <person name="Goker M."/>
            <person name="Salamov A."/>
            <person name="Wisecaver J."/>
            <person name="Long T.M."/>
            <person name="Aerts A.L."/>
            <person name="Barry K."/>
            <person name="Choi C."/>
            <person name="Clum A."/>
            <person name="Coughlan A.Y."/>
            <person name="Deshpande S."/>
            <person name="Douglass A.P."/>
            <person name="Hanson S.J."/>
            <person name="Klenk H.-P."/>
            <person name="Labutti K."/>
            <person name="Lapidus A."/>
            <person name="Lindquist E."/>
            <person name="Lipzen A."/>
            <person name="Meier-Kolthoff J.P."/>
            <person name="Ohm R.A."/>
            <person name="Otillar R.P."/>
            <person name="Pangilinan J."/>
            <person name="Peng Y."/>
            <person name="Rokas A."/>
            <person name="Rosa C.A."/>
            <person name="Scheuner C."/>
            <person name="Sibirny A.A."/>
            <person name="Slot J.C."/>
            <person name="Stielow J.B."/>
            <person name="Sun H."/>
            <person name="Kurtzman C.P."/>
            <person name="Blackwell M."/>
            <person name="Grigoriev I.V."/>
            <person name="Jeffries T.W."/>
        </authorList>
    </citation>
    <scope>NUCLEOTIDE SEQUENCE [LARGE SCALE GENOMIC DNA]</scope>
    <source>
        <strain evidence="8">NRRL Y-2460</strain>
    </source>
</reference>
<dbReference type="PANTHER" id="PTHR28018">
    <property type="entry name" value="RESPIRATORY SUPERCOMPLEX FACTOR 2, MITOCHONDRIAL"/>
    <property type="match status" value="1"/>
</dbReference>
<feature type="domain" description="HIG1" evidence="6">
    <location>
        <begin position="87"/>
        <end position="178"/>
    </location>
</feature>
<dbReference type="Proteomes" id="UP000094236">
    <property type="component" value="Unassembled WGS sequence"/>
</dbReference>
<name>A0A1E4U337_PACTA</name>
<sequence>MKVLTEEEFKAANTATFNGAVKGFLLGSCISLGIFAVVPRKYPAFKNLSYSIKTALVVMPIASTTSIVSELASQNFDKKMYSSEYDQKRTLEEYKRWHSLTLGEKSIEVLSEHKYKIITGLWALSMWGSWVYVDKDPLLTKTQKFVQARMYAQFLTVALLLGSMGLSMYEEQHSKKAPKLFREEDNWKEIINDEEKREEFEKAHPEVTKRHLAKKIKEVNATLGKE</sequence>
<keyword evidence="8" id="KW-1185">Reference proteome</keyword>
<dbReference type="STRING" id="669874.A0A1E4U337"/>
<evidence type="ECO:0000256" key="4">
    <source>
        <dbReference type="ARBA" id="ARBA00023136"/>
    </source>
</evidence>
<evidence type="ECO:0000256" key="5">
    <source>
        <dbReference type="SAM" id="Phobius"/>
    </source>
</evidence>
<accession>A0A1E4U337</accession>
<dbReference type="GO" id="GO:0031334">
    <property type="term" value="P:positive regulation of protein-containing complex assembly"/>
    <property type="evidence" value="ECO:0007669"/>
    <property type="project" value="EnsemblFungi"/>
</dbReference>
<dbReference type="EMBL" id="KV454011">
    <property type="protein sequence ID" value="ODV98399.1"/>
    <property type="molecule type" value="Genomic_DNA"/>
</dbReference>
<feature type="transmembrane region" description="Helical" evidence="5">
    <location>
        <begin position="152"/>
        <end position="169"/>
    </location>
</feature>
<dbReference type="InterPro" id="IPR040153">
    <property type="entry name" value="Rcf2"/>
</dbReference>
<dbReference type="InterPro" id="IPR007667">
    <property type="entry name" value="Hypoxia_induced_domain"/>
</dbReference>
<organism evidence="7 8">
    <name type="scientific">Pachysolen tannophilus NRRL Y-2460</name>
    <dbReference type="NCBI Taxonomy" id="669874"/>
    <lineage>
        <taxon>Eukaryota</taxon>
        <taxon>Fungi</taxon>
        <taxon>Dikarya</taxon>
        <taxon>Ascomycota</taxon>
        <taxon>Saccharomycotina</taxon>
        <taxon>Pichiomycetes</taxon>
        <taxon>Pachysolenaceae</taxon>
        <taxon>Pachysolen</taxon>
    </lineage>
</organism>
<dbReference type="OrthoDB" id="1915122at2759"/>
<proteinExistence type="predicted"/>
<evidence type="ECO:0000259" key="6">
    <source>
        <dbReference type="PROSITE" id="PS51503"/>
    </source>
</evidence>
<dbReference type="GO" id="GO:0033617">
    <property type="term" value="P:mitochondrial respiratory chain complex IV assembly"/>
    <property type="evidence" value="ECO:0007669"/>
    <property type="project" value="EnsemblFungi"/>
</dbReference>
<dbReference type="AlphaFoldDB" id="A0A1E4U337"/>
<dbReference type="PROSITE" id="PS51503">
    <property type="entry name" value="HIG1"/>
    <property type="match status" value="1"/>
</dbReference>
<protein>
    <recommendedName>
        <fullName evidence="6">HIG1 domain-containing protein</fullName>
    </recommendedName>
</protein>
<dbReference type="GO" id="GO:0005743">
    <property type="term" value="C:mitochondrial inner membrane"/>
    <property type="evidence" value="ECO:0007669"/>
    <property type="project" value="EnsemblFungi"/>
</dbReference>
<keyword evidence="2 5" id="KW-0812">Transmembrane</keyword>
<evidence type="ECO:0000256" key="3">
    <source>
        <dbReference type="ARBA" id="ARBA00022989"/>
    </source>
</evidence>
<evidence type="ECO:0000313" key="8">
    <source>
        <dbReference type="Proteomes" id="UP000094236"/>
    </source>
</evidence>
<keyword evidence="3 5" id="KW-1133">Transmembrane helix</keyword>
<dbReference type="PANTHER" id="PTHR28018:SF3">
    <property type="entry name" value="RESPIRATORY SUPERCOMPLEX FACTOR 2, MITOCHONDRIAL"/>
    <property type="match status" value="1"/>
</dbReference>
<comment type="subcellular location">
    <subcellularLocation>
        <location evidence="1">Mitochondrion</location>
    </subcellularLocation>
</comment>
<evidence type="ECO:0000256" key="2">
    <source>
        <dbReference type="ARBA" id="ARBA00022692"/>
    </source>
</evidence>
<evidence type="ECO:0000313" key="7">
    <source>
        <dbReference type="EMBL" id="ODV98399.1"/>
    </source>
</evidence>
<keyword evidence="4 5" id="KW-0472">Membrane</keyword>
<gene>
    <name evidence="7" type="ORF">PACTADRAFT_37964</name>
</gene>